<evidence type="ECO:0000313" key="3">
    <source>
        <dbReference type="EMBL" id="MBW75043.1"/>
    </source>
</evidence>
<organism evidence="3">
    <name type="scientific">Anopheles darlingi</name>
    <name type="common">Mosquito</name>
    <dbReference type="NCBI Taxonomy" id="43151"/>
    <lineage>
        <taxon>Eukaryota</taxon>
        <taxon>Metazoa</taxon>
        <taxon>Ecdysozoa</taxon>
        <taxon>Arthropoda</taxon>
        <taxon>Hexapoda</taxon>
        <taxon>Insecta</taxon>
        <taxon>Pterygota</taxon>
        <taxon>Neoptera</taxon>
        <taxon>Endopterygota</taxon>
        <taxon>Diptera</taxon>
        <taxon>Nematocera</taxon>
        <taxon>Culicoidea</taxon>
        <taxon>Culicidae</taxon>
        <taxon>Anophelinae</taxon>
        <taxon>Anopheles</taxon>
    </lineage>
</organism>
<name>A0A2M4DBS3_ANODA</name>
<proteinExistence type="predicted"/>
<sequence length="153" mass="17640">MLRCIRCRWRRNVKALHQPALFLAILLATDTTALTSCDRRVHATVLQDLDQLAPERRNVLLDLVHIILGNALRFRLSLLYRDIPAHQIAHDALVPEVAFARLLHLPLKRGAKGRKPKPEQIAANTGKMERPTYTRGRGSEFRERGRERERERA</sequence>
<reference evidence="3" key="1">
    <citation type="submission" date="2018-01" db="EMBL/GenBank/DDBJ databases">
        <title>An insight into the sialome of Amazonian anophelines.</title>
        <authorList>
            <person name="Ribeiro J.M."/>
            <person name="Scarpassa V."/>
            <person name="Calvo E."/>
        </authorList>
    </citation>
    <scope>NUCLEOTIDE SEQUENCE</scope>
</reference>
<evidence type="ECO:0000256" key="2">
    <source>
        <dbReference type="SAM" id="SignalP"/>
    </source>
</evidence>
<feature type="region of interest" description="Disordered" evidence="1">
    <location>
        <begin position="110"/>
        <end position="153"/>
    </location>
</feature>
<accession>A0A2M4DBS3</accession>
<protein>
    <submittedName>
        <fullName evidence="3">Putative secreted protein</fullName>
    </submittedName>
</protein>
<dbReference type="EMBL" id="GGFL01010865">
    <property type="protein sequence ID" value="MBW75043.1"/>
    <property type="molecule type" value="Transcribed_RNA"/>
</dbReference>
<feature type="chain" id="PRO_5014876113" evidence="2">
    <location>
        <begin position="36"/>
        <end position="153"/>
    </location>
</feature>
<dbReference type="AlphaFoldDB" id="A0A2M4DBS3"/>
<evidence type="ECO:0000256" key="1">
    <source>
        <dbReference type="SAM" id="MobiDB-lite"/>
    </source>
</evidence>
<feature type="signal peptide" evidence="2">
    <location>
        <begin position="1"/>
        <end position="35"/>
    </location>
</feature>
<keyword evidence="2" id="KW-0732">Signal</keyword>
<feature type="compositionally biased region" description="Basic and acidic residues" evidence="1">
    <location>
        <begin position="127"/>
        <end position="153"/>
    </location>
</feature>